<dbReference type="EMBL" id="JBBPBN010000030">
    <property type="protein sequence ID" value="KAK9005389.1"/>
    <property type="molecule type" value="Genomic_DNA"/>
</dbReference>
<evidence type="ECO:0000313" key="3">
    <source>
        <dbReference type="Proteomes" id="UP001396334"/>
    </source>
</evidence>
<sequence length="80" mass="9495">MYASMRLPQVEFEMGQIQAEIRQLHKFMNTFLLSYPPLNQNVTHIAAVQQSIRNLEARLQTLQLEKEELLFQVARDHQRN</sequence>
<protein>
    <submittedName>
        <fullName evidence="2">Uncharacterized protein</fullName>
    </submittedName>
</protein>
<gene>
    <name evidence="2" type="ORF">V6N11_042824</name>
</gene>
<comment type="caution">
    <text evidence="2">The sequence shown here is derived from an EMBL/GenBank/DDBJ whole genome shotgun (WGS) entry which is preliminary data.</text>
</comment>
<reference evidence="2 3" key="1">
    <citation type="journal article" date="2024" name="G3 (Bethesda)">
        <title>Genome assembly of Hibiscus sabdariffa L. provides insights into metabolisms of medicinal natural products.</title>
        <authorList>
            <person name="Kim T."/>
        </authorList>
    </citation>
    <scope>NUCLEOTIDE SEQUENCE [LARGE SCALE GENOMIC DNA]</scope>
    <source>
        <strain evidence="2">TK-2024</strain>
        <tissue evidence="2">Old leaves</tissue>
    </source>
</reference>
<keyword evidence="1" id="KW-0175">Coiled coil</keyword>
<name>A0ABR2QXK9_9ROSI</name>
<keyword evidence="3" id="KW-1185">Reference proteome</keyword>
<dbReference type="Proteomes" id="UP001396334">
    <property type="component" value="Unassembled WGS sequence"/>
</dbReference>
<feature type="coiled-coil region" evidence="1">
    <location>
        <begin position="45"/>
        <end position="72"/>
    </location>
</feature>
<evidence type="ECO:0000256" key="1">
    <source>
        <dbReference type="SAM" id="Coils"/>
    </source>
</evidence>
<evidence type="ECO:0000313" key="2">
    <source>
        <dbReference type="EMBL" id="KAK9005389.1"/>
    </source>
</evidence>
<proteinExistence type="predicted"/>
<accession>A0ABR2QXK9</accession>
<organism evidence="2 3">
    <name type="scientific">Hibiscus sabdariffa</name>
    <name type="common">roselle</name>
    <dbReference type="NCBI Taxonomy" id="183260"/>
    <lineage>
        <taxon>Eukaryota</taxon>
        <taxon>Viridiplantae</taxon>
        <taxon>Streptophyta</taxon>
        <taxon>Embryophyta</taxon>
        <taxon>Tracheophyta</taxon>
        <taxon>Spermatophyta</taxon>
        <taxon>Magnoliopsida</taxon>
        <taxon>eudicotyledons</taxon>
        <taxon>Gunneridae</taxon>
        <taxon>Pentapetalae</taxon>
        <taxon>rosids</taxon>
        <taxon>malvids</taxon>
        <taxon>Malvales</taxon>
        <taxon>Malvaceae</taxon>
        <taxon>Malvoideae</taxon>
        <taxon>Hibiscus</taxon>
    </lineage>
</organism>